<name>A0A852SPG8_9MICO</name>
<keyword evidence="3 5" id="KW-0698">rRNA processing</keyword>
<feature type="domain" description="RimM N-terminal" evidence="7">
    <location>
        <begin position="18"/>
        <end position="102"/>
    </location>
</feature>
<gene>
    <name evidence="5" type="primary">rimM</name>
    <name evidence="9" type="ORF">BJ984_001850</name>
</gene>
<comment type="caution">
    <text evidence="9">The sequence shown here is derived from an EMBL/GenBank/DDBJ whole genome shotgun (WGS) entry which is preliminary data.</text>
</comment>
<comment type="subcellular location">
    <subcellularLocation>
        <location evidence="5">Cytoplasm</location>
    </subcellularLocation>
</comment>
<dbReference type="GO" id="GO:0006364">
    <property type="term" value="P:rRNA processing"/>
    <property type="evidence" value="ECO:0007669"/>
    <property type="project" value="UniProtKB-UniRule"/>
</dbReference>
<evidence type="ECO:0000256" key="5">
    <source>
        <dbReference type="HAMAP-Rule" id="MF_00014"/>
    </source>
</evidence>
<protein>
    <recommendedName>
        <fullName evidence="5">Ribosome maturation factor RimM</fullName>
    </recommendedName>
</protein>
<evidence type="ECO:0000256" key="6">
    <source>
        <dbReference type="SAM" id="MobiDB-lite"/>
    </source>
</evidence>
<dbReference type="SUPFAM" id="SSF50447">
    <property type="entry name" value="Translation proteins"/>
    <property type="match status" value="1"/>
</dbReference>
<dbReference type="InterPro" id="IPR056792">
    <property type="entry name" value="PRC_RimM"/>
</dbReference>
<keyword evidence="4 5" id="KW-0143">Chaperone</keyword>
<dbReference type="Proteomes" id="UP000549913">
    <property type="component" value="Unassembled WGS sequence"/>
</dbReference>
<dbReference type="InterPro" id="IPR011961">
    <property type="entry name" value="RimM"/>
</dbReference>
<evidence type="ECO:0000256" key="2">
    <source>
        <dbReference type="ARBA" id="ARBA00022517"/>
    </source>
</evidence>
<feature type="domain" description="Ribosome maturation factor RimM PRC barrel" evidence="8">
    <location>
        <begin position="118"/>
        <end position="184"/>
    </location>
</feature>
<keyword evidence="10" id="KW-1185">Reference proteome</keyword>
<evidence type="ECO:0000256" key="4">
    <source>
        <dbReference type="ARBA" id="ARBA00023186"/>
    </source>
</evidence>
<sequence>MWTWWTPITENNKTQLRVGRLTKAHGLKGAIKLELFTDDPERRFVPGAVFTLQVPTSSPWHGKTLELTELRMYNGHPVGFFKGVSDRTAAEGLVKAILWIDLDEADAVSTEPDAWYDHQLVGLRVERDGEQVGTVKLVEHMPAQDLLIVKTNDGAEVMVPFVKAIVPSVDLAAGVVTVTPPTGLFEELPDDDDEPSAPEADAE</sequence>
<comment type="subunit">
    <text evidence="5">Binds ribosomal protein uS19.</text>
</comment>
<keyword evidence="2 5" id="KW-0690">Ribosome biogenesis</keyword>
<dbReference type="GO" id="GO:0005737">
    <property type="term" value="C:cytoplasm"/>
    <property type="evidence" value="ECO:0007669"/>
    <property type="project" value="UniProtKB-SubCell"/>
</dbReference>
<reference evidence="9 10" key="1">
    <citation type="submission" date="2020-07" db="EMBL/GenBank/DDBJ databases">
        <title>Sequencing the genomes of 1000 actinobacteria strains.</title>
        <authorList>
            <person name="Klenk H.-P."/>
        </authorList>
    </citation>
    <scope>NUCLEOTIDE SEQUENCE [LARGE SCALE GENOMIC DNA]</scope>
    <source>
        <strain evidence="9 10">DSM 26474</strain>
    </source>
</reference>
<feature type="compositionally biased region" description="Acidic residues" evidence="6">
    <location>
        <begin position="187"/>
        <end position="203"/>
    </location>
</feature>
<dbReference type="InterPro" id="IPR011033">
    <property type="entry name" value="PRC_barrel-like_sf"/>
</dbReference>
<dbReference type="InterPro" id="IPR002676">
    <property type="entry name" value="RimM_N"/>
</dbReference>
<dbReference type="AlphaFoldDB" id="A0A852SPG8"/>
<dbReference type="GO" id="GO:0005840">
    <property type="term" value="C:ribosome"/>
    <property type="evidence" value="ECO:0007669"/>
    <property type="project" value="InterPro"/>
</dbReference>
<dbReference type="InterPro" id="IPR009000">
    <property type="entry name" value="Transl_B-barrel_sf"/>
</dbReference>
<dbReference type="Gene3D" id="2.30.30.240">
    <property type="entry name" value="PRC-barrel domain"/>
    <property type="match status" value="1"/>
</dbReference>
<evidence type="ECO:0000313" key="10">
    <source>
        <dbReference type="Proteomes" id="UP000549913"/>
    </source>
</evidence>
<dbReference type="Gene3D" id="2.40.30.60">
    <property type="entry name" value="RimM"/>
    <property type="match status" value="1"/>
</dbReference>
<dbReference type="EMBL" id="JACCBM010000001">
    <property type="protein sequence ID" value="NYD70692.1"/>
    <property type="molecule type" value="Genomic_DNA"/>
</dbReference>
<dbReference type="GO" id="GO:0042274">
    <property type="term" value="P:ribosomal small subunit biogenesis"/>
    <property type="evidence" value="ECO:0007669"/>
    <property type="project" value="UniProtKB-UniRule"/>
</dbReference>
<comment type="domain">
    <text evidence="5">The PRC barrel domain binds ribosomal protein uS19.</text>
</comment>
<dbReference type="PANTHER" id="PTHR33692:SF1">
    <property type="entry name" value="RIBOSOME MATURATION FACTOR RIMM"/>
    <property type="match status" value="1"/>
</dbReference>
<keyword evidence="1 5" id="KW-0963">Cytoplasm</keyword>
<feature type="region of interest" description="Disordered" evidence="6">
    <location>
        <begin position="182"/>
        <end position="203"/>
    </location>
</feature>
<evidence type="ECO:0000313" key="9">
    <source>
        <dbReference type="EMBL" id="NYD70692.1"/>
    </source>
</evidence>
<evidence type="ECO:0000259" key="8">
    <source>
        <dbReference type="Pfam" id="PF24986"/>
    </source>
</evidence>
<evidence type="ECO:0000259" key="7">
    <source>
        <dbReference type="Pfam" id="PF01782"/>
    </source>
</evidence>
<evidence type="ECO:0000256" key="3">
    <source>
        <dbReference type="ARBA" id="ARBA00022552"/>
    </source>
</evidence>
<organism evidence="9 10">
    <name type="scientific">Herbiconiux flava</name>
    <dbReference type="NCBI Taxonomy" id="881268"/>
    <lineage>
        <taxon>Bacteria</taxon>
        <taxon>Bacillati</taxon>
        <taxon>Actinomycetota</taxon>
        <taxon>Actinomycetes</taxon>
        <taxon>Micrococcales</taxon>
        <taxon>Microbacteriaceae</taxon>
        <taxon>Herbiconiux</taxon>
    </lineage>
</organism>
<proteinExistence type="inferred from homology"/>
<dbReference type="PANTHER" id="PTHR33692">
    <property type="entry name" value="RIBOSOME MATURATION FACTOR RIMM"/>
    <property type="match status" value="1"/>
</dbReference>
<accession>A0A852SPG8</accession>
<dbReference type="HAMAP" id="MF_00014">
    <property type="entry name" value="Ribosome_mat_RimM"/>
    <property type="match status" value="1"/>
</dbReference>
<dbReference type="SUPFAM" id="SSF50346">
    <property type="entry name" value="PRC-barrel domain"/>
    <property type="match status" value="1"/>
</dbReference>
<dbReference type="GO" id="GO:0043022">
    <property type="term" value="F:ribosome binding"/>
    <property type="evidence" value="ECO:0007669"/>
    <property type="project" value="InterPro"/>
</dbReference>
<comment type="function">
    <text evidence="5">An accessory protein needed during the final step in the assembly of 30S ribosomal subunit, possibly for assembly of the head region. Essential for efficient processing of 16S rRNA. May be needed both before and after RbfA during the maturation of 16S rRNA. It has affinity for free ribosomal 30S subunits but not for 70S ribosomes.</text>
</comment>
<dbReference type="Pfam" id="PF01782">
    <property type="entry name" value="RimM"/>
    <property type="match status" value="1"/>
</dbReference>
<dbReference type="InterPro" id="IPR036976">
    <property type="entry name" value="RimM_N_sf"/>
</dbReference>
<dbReference type="Pfam" id="PF24986">
    <property type="entry name" value="PRC_RimM"/>
    <property type="match status" value="1"/>
</dbReference>
<dbReference type="RefSeq" id="WP_179547783.1">
    <property type="nucleotide sequence ID" value="NZ_BSEW01000001.1"/>
</dbReference>
<dbReference type="NCBIfam" id="TIGR02273">
    <property type="entry name" value="16S_RimM"/>
    <property type="match status" value="1"/>
</dbReference>
<comment type="similarity">
    <text evidence="5">Belongs to the RimM family.</text>
</comment>
<evidence type="ECO:0000256" key="1">
    <source>
        <dbReference type="ARBA" id="ARBA00022490"/>
    </source>
</evidence>